<accession>A0AAW5U8Q7</accession>
<evidence type="ECO:0000313" key="2">
    <source>
        <dbReference type="Proteomes" id="UP001209417"/>
    </source>
</evidence>
<dbReference type="AlphaFoldDB" id="A0AAW5U8Q7"/>
<dbReference type="Proteomes" id="UP001209417">
    <property type="component" value="Unassembled WGS sequence"/>
</dbReference>
<sequence length="313" mass="36402">MGKVFLLNELMPAEEIDGVNVQKLFVDTIKSFSNLYAERKLGIEKKILTVEEPQETFICGSTLKKMILDIGDRDLKTYAMGMFLHGQILADQYHVDNWPDDLVDDLLNLTDDKEKNAMNEGIASICSWGLLSLPVSEDFKRDYFEFKGRQAYQVLNYYGQNKKNIVYSILDSDESKEAMELKLQYALDLYQIHLADEFKEDYTRMRVDEKKVMISRLVTAHEKKCLIKQVKDDNLLRECTCTNDKHMFELKSNSELGIRFFFKIFDMNHIVFSLIGHKSDYGDKSKKKNGETAQNKDMKRALDIANQYIESKK</sequence>
<protein>
    <submittedName>
        <fullName evidence="1">Uncharacterized protein</fullName>
    </submittedName>
</protein>
<dbReference type="EMBL" id="JAPDVG010000002">
    <property type="protein sequence ID" value="MCW4133016.1"/>
    <property type="molecule type" value="Genomic_DNA"/>
</dbReference>
<organism evidence="1 2">
    <name type="scientific">Segatella copri</name>
    <dbReference type="NCBI Taxonomy" id="165179"/>
    <lineage>
        <taxon>Bacteria</taxon>
        <taxon>Pseudomonadati</taxon>
        <taxon>Bacteroidota</taxon>
        <taxon>Bacteroidia</taxon>
        <taxon>Bacteroidales</taxon>
        <taxon>Prevotellaceae</taxon>
        <taxon>Segatella</taxon>
    </lineage>
</organism>
<name>A0AAW5U8Q7_9BACT</name>
<reference evidence="1" key="1">
    <citation type="submission" date="2022-11" db="EMBL/GenBank/DDBJ databases">
        <title>Genomic repertoires linked with pathogenic potency of arthritogenic Prevotella copri isolated from the gut of rheumatoid arthritis patients.</title>
        <authorList>
            <person name="Nii T."/>
            <person name="Maeda Y."/>
            <person name="Motooka D."/>
            <person name="Naito M."/>
            <person name="Matsumoto Y."/>
            <person name="Ogawa T."/>
            <person name="Oguro-Igashira E."/>
            <person name="Kishikawa T."/>
            <person name="Yamashita M."/>
            <person name="Koizumi S."/>
            <person name="Kurakawa T."/>
            <person name="Okumura R."/>
            <person name="Kayama H."/>
            <person name="Murakami M."/>
            <person name="Sakaguchi T."/>
            <person name="Das B."/>
            <person name="Nakamura S."/>
            <person name="Okada Y."/>
            <person name="Kumanogoh A."/>
            <person name="Takeda K."/>
        </authorList>
    </citation>
    <scope>NUCLEOTIDE SEQUENCE</scope>
    <source>
        <strain evidence="1">H019-1</strain>
    </source>
</reference>
<gene>
    <name evidence="1" type="ORF">ONT19_15805</name>
</gene>
<evidence type="ECO:0000313" key="1">
    <source>
        <dbReference type="EMBL" id="MCW4133016.1"/>
    </source>
</evidence>
<proteinExistence type="predicted"/>
<comment type="caution">
    <text evidence="1">The sequence shown here is derived from an EMBL/GenBank/DDBJ whole genome shotgun (WGS) entry which is preliminary data.</text>
</comment>
<dbReference type="RefSeq" id="WP_264953471.1">
    <property type="nucleotide sequence ID" value="NZ_JAPDVE010000017.1"/>
</dbReference>